<dbReference type="InterPro" id="IPR028082">
    <property type="entry name" value="Peripla_BP_I"/>
</dbReference>
<keyword evidence="2 4" id="KW-0732">Signal</keyword>
<keyword evidence="7" id="KW-1185">Reference proteome</keyword>
<dbReference type="InterPro" id="IPR025997">
    <property type="entry name" value="SBP_2_dom"/>
</dbReference>
<protein>
    <submittedName>
        <fullName evidence="6">Sugar ABC transporter substrate-binding protein</fullName>
    </submittedName>
</protein>
<dbReference type="PROSITE" id="PS51257">
    <property type="entry name" value="PROKAR_LIPOPROTEIN"/>
    <property type="match status" value="1"/>
</dbReference>
<evidence type="ECO:0000313" key="7">
    <source>
        <dbReference type="Proteomes" id="UP001579974"/>
    </source>
</evidence>
<gene>
    <name evidence="6" type="ORF">KKP3000_004025</name>
</gene>
<comment type="subcellular location">
    <subcellularLocation>
        <location evidence="1">Cell envelope</location>
    </subcellularLocation>
</comment>
<sequence>MDIKKVLTAGAAVAIAMTLATACGSNSTSSSGSDTSGGSSSSNGSGTIALLLPDTTSSARYETQDKPDFTAEVKKLDPSAKVDYENAQGDAPTQQQQAEAAITNGAKVLVVDPVDSAAAATIVTEADKAGVKVISYDRMISKAPVDYYVSFDNEEVGKLQGQYIADHTPKGGTVVMIDGAQTDNNALAFAKGAHEVLDPLFKNGTLKLGYETYTPNWDPQNGLREMEQALTKLNNHVDAVLSANDGLAGSIIQALSAQHLAGKVPVTGQDATDAGLHDIMQGTQSMTVYKAVPKEAQVAAQLAVDILKGQKPGSDLVNGTQDNGSGTPIPAVLLQPVVVTKDNIQDTVIKDGFTTMAKINNPK</sequence>
<feature type="domain" description="Periplasmic binding protein" evidence="5">
    <location>
        <begin position="51"/>
        <end position="311"/>
    </location>
</feature>
<dbReference type="CDD" id="cd19995">
    <property type="entry name" value="PBP1_ABC_xylose_binding-like"/>
    <property type="match status" value="1"/>
</dbReference>
<dbReference type="SUPFAM" id="SSF53822">
    <property type="entry name" value="Periplasmic binding protein-like I"/>
    <property type="match status" value="1"/>
</dbReference>
<feature type="signal peptide" evidence="4">
    <location>
        <begin position="1"/>
        <end position="22"/>
    </location>
</feature>
<evidence type="ECO:0000256" key="2">
    <source>
        <dbReference type="ARBA" id="ARBA00022729"/>
    </source>
</evidence>
<dbReference type="Proteomes" id="UP001579974">
    <property type="component" value="Unassembled WGS sequence"/>
</dbReference>
<organism evidence="6 7">
    <name type="scientific">Alicyclobacillus fastidiosus</name>
    <dbReference type="NCBI Taxonomy" id="392011"/>
    <lineage>
        <taxon>Bacteria</taxon>
        <taxon>Bacillati</taxon>
        <taxon>Bacillota</taxon>
        <taxon>Bacilli</taxon>
        <taxon>Bacillales</taxon>
        <taxon>Alicyclobacillaceae</taxon>
        <taxon>Alicyclobacillus</taxon>
    </lineage>
</organism>
<dbReference type="EMBL" id="JBDXSU010000006">
    <property type="protein sequence ID" value="MFB5190554.1"/>
    <property type="molecule type" value="Genomic_DNA"/>
</dbReference>
<dbReference type="Pfam" id="PF13407">
    <property type="entry name" value="Peripla_BP_4"/>
    <property type="match status" value="1"/>
</dbReference>
<evidence type="ECO:0000256" key="4">
    <source>
        <dbReference type="SAM" id="SignalP"/>
    </source>
</evidence>
<evidence type="ECO:0000313" key="6">
    <source>
        <dbReference type="EMBL" id="MFB5190554.1"/>
    </source>
</evidence>
<dbReference type="PANTHER" id="PTHR30036">
    <property type="entry name" value="D-XYLOSE-BINDING PERIPLASMIC PROTEIN"/>
    <property type="match status" value="1"/>
</dbReference>
<dbReference type="InterPro" id="IPR050555">
    <property type="entry name" value="Bact_Solute-Bind_Prot2"/>
</dbReference>
<reference evidence="6 7" key="1">
    <citation type="journal article" date="2024" name="Int. J. Mol. Sci.">
        <title>Exploration of Alicyclobacillus spp. Genome in Search of Antibiotic Resistance.</title>
        <authorList>
            <person name="Bucka-Kolendo J."/>
            <person name="Kiousi D.E."/>
            <person name="Dekowska A."/>
            <person name="Mikolajczuk-Szczyrba A."/>
            <person name="Karadedos D.M."/>
            <person name="Michael P."/>
            <person name="Galanis A."/>
            <person name="Sokolowska B."/>
        </authorList>
    </citation>
    <scope>NUCLEOTIDE SEQUENCE [LARGE SCALE GENOMIC DNA]</scope>
    <source>
        <strain evidence="6 7">KKP 3000</strain>
    </source>
</reference>
<feature type="compositionally biased region" description="Low complexity" evidence="3">
    <location>
        <begin position="25"/>
        <end position="47"/>
    </location>
</feature>
<evidence type="ECO:0000256" key="1">
    <source>
        <dbReference type="ARBA" id="ARBA00004196"/>
    </source>
</evidence>
<dbReference type="Gene3D" id="3.40.50.2300">
    <property type="match status" value="2"/>
</dbReference>
<dbReference type="PANTHER" id="PTHR30036:SF1">
    <property type="entry name" value="D-XYLOSE-BINDING PERIPLASMIC PROTEIN"/>
    <property type="match status" value="1"/>
</dbReference>
<evidence type="ECO:0000256" key="3">
    <source>
        <dbReference type="SAM" id="MobiDB-lite"/>
    </source>
</evidence>
<dbReference type="RefSeq" id="WP_275474824.1">
    <property type="nucleotide sequence ID" value="NZ_CP162940.1"/>
</dbReference>
<comment type="caution">
    <text evidence="6">The sequence shown here is derived from an EMBL/GenBank/DDBJ whole genome shotgun (WGS) entry which is preliminary data.</text>
</comment>
<feature type="chain" id="PRO_5045336336" evidence="4">
    <location>
        <begin position="23"/>
        <end position="363"/>
    </location>
</feature>
<name>A0ABV5AE82_9BACL</name>
<accession>A0ABV5AE82</accession>
<feature type="region of interest" description="Disordered" evidence="3">
    <location>
        <begin position="25"/>
        <end position="49"/>
    </location>
</feature>
<proteinExistence type="predicted"/>
<evidence type="ECO:0000259" key="5">
    <source>
        <dbReference type="Pfam" id="PF13407"/>
    </source>
</evidence>